<protein>
    <submittedName>
        <fullName evidence="1">Uncharacterized protein</fullName>
    </submittedName>
</protein>
<proteinExistence type="predicted"/>
<name>A0AAI9Z6Q2_9PEZI</name>
<dbReference type="EMBL" id="MOOE01000002">
    <property type="protein sequence ID" value="KAK1536551.1"/>
    <property type="molecule type" value="Genomic_DNA"/>
</dbReference>
<dbReference type="Proteomes" id="UP001240678">
    <property type="component" value="Unassembled WGS sequence"/>
</dbReference>
<gene>
    <name evidence="1" type="ORF">CCOS01_01871</name>
</gene>
<keyword evidence="2" id="KW-1185">Reference proteome</keyword>
<dbReference type="RefSeq" id="XP_060318713.1">
    <property type="nucleotide sequence ID" value="XM_060450063.1"/>
</dbReference>
<dbReference type="GeneID" id="85333610"/>
<organism evidence="1 2">
    <name type="scientific">Colletotrichum costaricense</name>
    <dbReference type="NCBI Taxonomy" id="1209916"/>
    <lineage>
        <taxon>Eukaryota</taxon>
        <taxon>Fungi</taxon>
        <taxon>Dikarya</taxon>
        <taxon>Ascomycota</taxon>
        <taxon>Pezizomycotina</taxon>
        <taxon>Sordariomycetes</taxon>
        <taxon>Hypocreomycetidae</taxon>
        <taxon>Glomerellales</taxon>
        <taxon>Glomerellaceae</taxon>
        <taxon>Colletotrichum</taxon>
        <taxon>Colletotrichum acutatum species complex</taxon>
    </lineage>
</organism>
<sequence length="257" mass="29536">MTDARCAGKKFALRKNRVWKGGFLERQNWWTHVRHTLRAQAHAAYTAKRPYLHGPVPRAWPDASDMRRAPPSFLIASELGRCGAMTGQRRGPTFHLQLSTTHAAKPPAQHTFSLTRVSQRTRPPLTALFLFYFLFDTTCIATDWDHEHLRRMHIYHFFCQLSSHPSRFYSALPVISFDTGLGQRPEDKPLRGPETRRFVDIHSEDKSTPHAREEFGGRNLWGLFIGSGSSKKFPPRQQPISWRDIDSTVACEMQAKL</sequence>
<comment type="caution">
    <text evidence="1">The sequence shown here is derived from an EMBL/GenBank/DDBJ whole genome shotgun (WGS) entry which is preliminary data.</text>
</comment>
<dbReference type="AlphaFoldDB" id="A0AAI9Z6Q2"/>
<evidence type="ECO:0000313" key="1">
    <source>
        <dbReference type="EMBL" id="KAK1536551.1"/>
    </source>
</evidence>
<reference evidence="1 2" key="1">
    <citation type="submission" date="2016-10" db="EMBL/GenBank/DDBJ databases">
        <title>The genome sequence of Colletotrichum fioriniae PJ7.</title>
        <authorList>
            <person name="Baroncelli R."/>
        </authorList>
    </citation>
    <scope>NUCLEOTIDE SEQUENCE [LARGE SCALE GENOMIC DNA]</scope>
    <source>
        <strain evidence="1 2">IMI 309622</strain>
    </source>
</reference>
<evidence type="ECO:0000313" key="2">
    <source>
        <dbReference type="Proteomes" id="UP001240678"/>
    </source>
</evidence>
<accession>A0AAI9Z6Q2</accession>